<comment type="caution">
    <text evidence="1">The sequence shown here is derived from an EMBL/GenBank/DDBJ whole genome shotgun (WGS) entry which is preliminary data.</text>
</comment>
<accession>A0ABD0MY77</accession>
<evidence type="ECO:0000313" key="1">
    <source>
        <dbReference type="EMBL" id="KAL0154922.1"/>
    </source>
</evidence>
<feature type="non-terminal residue" evidence="1">
    <location>
        <position position="1"/>
    </location>
</feature>
<dbReference type="Proteomes" id="UP001529510">
    <property type="component" value="Unassembled WGS sequence"/>
</dbReference>
<name>A0ABD0MY77_CIRMR</name>
<gene>
    <name evidence="1" type="ORF">M9458_049185</name>
</gene>
<organism evidence="1 2">
    <name type="scientific">Cirrhinus mrigala</name>
    <name type="common">Mrigala</name>
    <dbReference type="NCBI Taxonomy" id="683832"/>
    <lineage>
        <taxon>Eukaryota</taxon>
        <taxon>Metazoa</taxon>
        <taxon>Chordata</taxon>
        <taxon>Craniata</taxon>
        <taxon>Vertebrata</taxon>
        <taxon>Euteleostomi</taxon>
        <taxon>Actinopterygii</taxon>
        <taxon>Neopterygii</taxon>
        <taxon>Teleostei</taxon>
        <taxon>Ostariophysi</taxon>
        <taxon>Cypriniformes</taxon>
        <taxon>Cyprinidae</taxon>
        <taxon>Labeoninae</taxon>
        <taxon>Labeonini</taxon>
        <taxon>Cirrhinus</taxon>
    </lineage>
</organism>
<sequence length="53" mass="6149">DKNSIKTIRGQTDFQLNSNAEFGQDAQTREKHIQRPETAVLLHFPHRDGYPEL</sequence>
<feature type="non-terminal residue" evidence="1">
    <location>
        <position position="53"/>
    </location>
</feature>
<evidence type="ECO:0000313" key="2">
    <source>
        <dbReference type="Proteomes" id="UP001529510"/>
    </source>
</evidence>
<keyword evidence="2" id="KW-1185">Reference proteome</keyword>
<reference evidence="1 2" key="1">
    <citation type="submission" date="2024-05" db="EMBL/GenBank/DDBJ databases">
        <title>Genome sequencing and assembly of Indian major carp, Cirrhinus mrigala (Hamilton, 1822).</title>
        <authorList>
            <person name="Mohindra V."/>
            <person name="Chowdhury L.M."/>
            <person name="Lal K."/>
            <person name="Jena J.K."/>
        </authorList>
    </citation>
    <scope>NUCLEOTIDE SEQUENCE [LARGE SCALE GENOMIC DNA]</scope>
    <source>
        <strain evidence="1">CM1030</strain>
        <tissue evidence="1">Blood</tissue>
    </source>
</reference>
<proteinExistence type="predicted"/>
<protein>
    <submittedName>
        <fullName evidence="1">Uncharacterized protein</fullName>
    </submittedName>
</protein>
<dbReference type="AlphaFoldDB" id="A0ABD0MY77"/>
<dbReference type="EMBL" id="JAMKFB020000025">
    <property type="protein sequence ID" value="KAL0154922.1"/>
    <property type="molecule type" value="Genomic_DNA"/>
</dbReference>